<dbReference type="InterPro" id="IPR012337">
    <property type="entry name" value="RNaseH-like_sf"/>
</dbReference>
<gene>
    <name evidence="2" type="ORF">TRITD_1Bv1G111350</name>
</gene>
<protein>
    <recommendedName>
        <fullName evidence="1">RNase H type-1 domain-containing protein</fullName>
    </recommendedName>
</protein>
<sequence>MIFGKGKESVSASTSFVHNYWASFVSFHSYPEVDSKNKGKRQVAGSCSTPNPSKVQVIWQLPPLNYIKTNVDASFVESISAASVGAVARDSSRRVIVSSHGISLDFVKSVEEAELRACIAGLYIGITLQNPIILETDCAFVVATLENENFDRSSLVDLKKEAMSISKLISSLRISKINRSANVMAHIIAKFSFDNRPDGILVSGVPPCVVNFVMSDCNNYVG</sequence>
<reference evidence="2 3" key="1">
    <citation type="submission" date="2017-09" db="EMBL/GenBank/DDBJ databases">
        <authorList>
            <consortium name="International Durum Wheat Genome Sequencing Consortium (IDWGSC)"/>
            <person name="Milanesi L."/>
        </authorList>
    </citation>
    <scope>NUCLEOTIDE SEQUENCE [LARGE SCALE GENOMIC DNA]</scope>
    <source>
        <strain evidence="3">cv. Svevo</strain>
    </source>
</reference>
<dbReference type="InterPro" id="IPR052929">
    <property type="entry name" value="RNase_H-like_EbsB-rel"/>
</dbReference>
<dbReference type="GO" id="GO:0004523">
    <property type="term" value="F:RNA-DNA hybrid ribonuclease activity"/>
    <property type="evidence" value="ECO:0007669"/>
    <property type="project" value="InterPro"/>
</dbReference>
<dbReference type="Gene3D" id="3.30.420.10">
    <property type="entry name" value="Ribonuclease H-like superfamily/Ribonuclease H"/>
    <property type="match status" value="1"/>
</dbReference>
<organism evidence="2 3">
    <name type="scientific">Triticum turgidum subsp. durum</name>
    <name type="common">Durum wheat</name>
    <name type="synonym">Triticum durum</name>
    <dbReference type="NCBI Taxonomy" id="4567"/>
    <lineage>
        <taxon>Eukaryota</taxon>
        <taxon>Viridiplantae</taxon>
        <taxon>Streptophyta</taxon>
        <taxon>Embryophyta</taxon>
        <taxon>Tracheophyta</taxon>
        <taxon>Spermatophyta</taxon>
        <taxon>Magnoliopsida</taxon>
        <taxon>Liliopsida</taxon>
        <taxon>Poales</taxon>
        <taxon>Poaceae</taxon>
        <taxon>BOP clade</taxon>
        <taxon>Pooideae</taxon>
        <taxon>Triticodae</taxon>
        <taxon>Triticeae</taxon>
        <taxon>Triticinae</taxon>
        <taxon>Triticum</taxon>
    </lineage>
</organism>
<dbReference type="CDD" id="cd06222">
    <property type="entry name" value="RNase_H_like"/>
    <property type="match status" value="1"/>
</dbReference>
<dbReference type="AlphaFoldDB" id="A0A9R0QSJ4"/>
<dbReference type="EMBL" id="LT934112">
    <property type="protein sequence ID" value="VAH16895.1"/>
    <property type="molecule type" value="Genomic_DNA"/>
</dbReference>
<dbReference type="Pfam" id="PF13456">
    <property type="entry name" value="RVT_3"/>
    <property type="match status" value="1"/>
</dbReference>
<keyword evidence="3" id="KW-1185">Reference proteome</keyword>
<evidence type="ECO:0000313" key="2">
    <source>
        <dbReference type="EMBL" id="VAH16895.1"/>
    </source>
</evidence>
<dbReference type="InterPro" id="IPR036397">
    <property type="entry name" value="RNaseH_sf"/>
</dbReference>
<dbReference type="OMA" id="VMSDCNN"/>
<proteinExistence type="predicted"/>
<dbReference type="InterPro" id="IPR002156">
    <property type="entry name" value="RNaseH_domain"/>
</dbReference>
<dbReference type="SUPFAM" id="SSF53098">
    <property type="entry name" value="Ribonuclease H-like"/>
    <property type="match status" value="1"/>
</dbReference>
<evidence type="ECO:0000313" key="3">
    <source>
        <dbReference type="Proteomes" id="UP000324705"/>
    </source>
</evidence>
<dbReference type="GO" id="GO:0003676">
    <property type="term" value="F:nucleic acid binding"/>
    <property type="evidence" value="ECO:0007669"/>
    <property type="project" value="InterPro"/>
</dbReference>
<name>A0A9R0QSJ4_TRITD</name>
<dbReference type="Gramene" id="TRITD1Bv1G111350.1">
    <property type="protein sequence ID" value="TRITD1Bv1G111350.1"/>
    <property type="gene ID" value="TRITD1Bv1G111350"/>
</dbReference>
<evidence type="ECO:0000259" key="1">
    <source>
        <dbReference type="Pfam" id="PF13456"/>
    </source>
</evidence>
<accession>A0A9R0QSJ4</accession>
<dbReference type="Proteomes" id="UP000324705">
    <property type="component" value="Chromosome 1B"/>
</dbReference>
<dbReference type="InterPro" id="IPR044730">
    <property type="entry name" value="RNase_H-like_dom_plant"/>
</dbReference>
<dbReference type="PANTHER" id="PTHR47074">
    <property type="entry name" value="BNAC02G40300D PROTEIN"/>
    <property type="match status" value="1"/>
</dbReference>
<dbReference type="PANTHER" id="PTHR47074:SF11">
    <property type="entry name" value="REVERSE TRANSCRIPTASE-LIKE PROTEIN"/>
    <property type="match status" value="1"/>
</dbReference>
<feature type="domain" description="RNase H type-1" evidence="1">
    <location>
        <begin position="70"/>
        <end position="191"/>
    </location>
</feature>